<protein>
    <submittedName>
        <fullName evidence="2">Uncharacterized protein</fullName>
    </submittedName>
</protein>
<evidence type="ECO:0000256" key="1">
    <source>
        <dbReference type="SAM" id="MobiDB-lite"/>
    </source>
</evidence>
<gene>
    <name evidence="2" type="ORF">Tci_451332</name>
</gene>
<feature type="non-terminal residue" evidence="2">
    <location>
        <position position="151"/>
    </location>
</feature>
<feature type="compositionally biased region" description="Polar residues" evidence="1">
    <location>
        <begin position="132"/>
        <end position="141"/>
    </location>
</feature>
<organism evidence="2">
    <name type="scientific">Tanacetum cinerariifolium</name>
    <name type="common">Dalmatian daisy</name>
    <name type="synonym">Chrysanthemum cinerariifolium</name>
    <dbReference type="NCBI Taxonomy" id="118510"/>
    <lineage>
        <taxon>Eukaryota</taxon>
        <taxon>Viridiplantae</taxon>
        <taxon>Streptophyta</taxon>
        <taxon>Embryophyta</taxon>
        <taxon>Tracheophyta</taxon>
        <taxon>Spermatophyta</taxon>
        <taxon>Magnoliopsida</taxon>
        <taxon>eudicotyledons</taxon>
        <taxon>Gunneridae</taxon>
        <taxon>Pentapetalae</taxon>
        <taxon>asterids</taxon>
        <taxon>campanulids</taxon>
        <taxon>Asterales</taxon>
        <taxon>Asteraceae</taxon>
        <taxon>Asteroideae</taxon>
        <taxon>Anthemideae</taxon>
        <taxon>Anthemidinae</taxon>
        <taxon>Tanacetum</taxon>
    </lineage>
</organism>
<name>A0A699I161_TANCI</name>
<dbReference type="AlphaFoldDB" id="A0A699I161"/>
<sequence>MALALMATAFTLNDYTPTNNNQRSSSNPSNMQIAQLGMNMDQDRHMLMVKDNVKNQFRLNAVQNVRNHYGIGNVVTARAEGNGNDTTTDCSKRRSRDQLNSEEFYFMAAADAYNKIEEVNTDCTLKVNLQQASPSGTQTDSAPVMIQMDQL</sequence>
<feature type="region of interest" description="Disordered" evidence="1">
    <location>
        <begin position="132"/>
        <end position="151"/>
    </location>
</feature>
<accession>A0A699I161</accession>
<dbReference type="EMBL" id="BKCJ010210277">
    <property type="protein sequence ID" value="GEY79358.1"/>
    <property type="molecule type" value="Genomic_DNA"/>
</dbReference>
<proteinExistence type="predicted"/>
<comment type="caution">
    <text evidence="2">The sequence shown here is derived from an EMBL/GenBank/DDBJ whole genome shotgun (WGS) entry which is preliminary data.</text>
</comment>
<evidence type="ECO:0000313" key="2">
    <source>
        <dbReference type="EMBL" id="GEY79358.1"/>
    </source>
</evidence>
<reference evidence="2" key="1">
    <citation type="journal article" date="2019" name="Sci. Rep.">
        <title>Draft genome of Tanacetum cinerariifolium, the natural source of mosquito coil.</title>
        <authorList>
            <person name="Yamashiro T."/>
            <person name="Shiraishi A."/>
            <person name="Satake H."/>
            <person name="Nakayama K."/>
        </authorList>
    </citation>
    <scope>NUCLEOTIDE SEQUENCE</scope>
</reference>